<gene>
    <name evidence="2" type="ordered locus">GSU1956</name>
</gene>
<dbReference type="STRING" id="243231.GSU1956"/>
<dbReference type="EMBL" id="AE017180">
    <property type="protein sequence ID" value="AAR35332.1"/>
    <property type="molecule type" value="Genomic_DNA"/>
</dbReference>
<dbReference type="Gene3D" id="3.40.630.30">
    <property type="match status" value="1"/>
</dbReference>
<dbReference type="KEGG" id="gsu:GSU1956"/>
<dbReference type="InParanoid" id="Q74BU8"/>
<proteinExistence type="predicted"/>
<protein>
    <submittedName>
        <fullName evidence="2">Acetyltransferase, GNAT family</fullName>
    </submittedName>
</protein>
<organism evidence="2 3">
    <name type="scientific">Geobacter sulfurreducens (strain ATCC 51573 / DSM 12127 / PCA)</name>
    <dbReference type="NCBI Taxonomy" id="243231"/>
    <lineage>
        <taxon>Bacteria</taxon>
        <taxon>Pseudomonadati</taxon>
        <taxon>Thermodesulfobacteriota</taxon>
        <taxon>Desulfuromonadia</taxon>
        <taxon>Geobacterales</taxon>
        <taxon>Geobacteraceae</taxon>
        <taxon>Geobacter</taxon>
    </lineage>
</organism>
<dbReference type="OrthoDB" id="5514932at2"/>
<dbReference type="InterPro" id="IPR000182">
    <property type="entry name" value="GNAT_dom"/>
</dbReference>
<evidence type="ECO:0000259" key="1">
    <source>
        <dbReference type="PROSITE" id="PS51186"/>
    </source>
</evidence>
<dbReference type="EnsemblBacteria" id="AAR35332">
    <property type="protein sequence ID" value="AAR35332"/>
    <property type="gene ID" value="GSU1956"/>
</dbReference>
<dbReference type="PROSITE" id="PS51186">
    <property type="entry name" value="GNAT"/>
    <property type="match status" value="1"/>
</dbReference>
<sequence length="207" mass="23869">MLSRILEKYRENGIQGIVLALISRFPGVRAVCVYYVYRLPFDKLVRKQLSVGNLKVVQVKSDSMGDLIRVQDKPDIFGERFQMGHYGFVAYVNNDPVAYLWGQEGPVHVERRFGFEVPIKDNQVFYYDSYTIPEWRKSGVGRALIQESIDFFKNGLGKSELIAIIETGNLVSQKTYERMGFVREAMHIHLDIIGKKINKQLARMVTQ</sequence>
<keyword evidence="3" id="KW-1185">Reference proteome</keyword>
<name>Q74BU8_GEOSL</name>
<dbReference type="SUPFAM" id="SSF55729">
    <property type="entry name" value="Acyl-CoA N-acyltransferases (Nat)"/>
    <property type="match status" value="1"/>
</dbReference>
<dbReference type="SMR" id="Q74BU8"/>
<dbReference type="GO" id="GO:0008080">
    <property type="term" value="F:N-acetyltransferase activity"/>
    <property type="evidence" value="ECO:0000318"/>
    <property type="project" value="GO_Central"/>
</dbReference>
<dbReference type="DNASU" id="2688293"/>
<reference evidence="2 3" key="1">
    <citation type="journal article" date="2003" name="Science">
        <title>Genome of Geobacter sulfurreducens: metal reduction in subsurface environments.</title>
        <authorList>
            <person name="Methe B.A."/>
            <person name="Nelson K.E."/>
            <person name="Eisen J.A."/>
            <person name="Paulsen I.T."/>
            <person name="Nelson W."/>
            <person name="Heidelberg J.F."/>
            <person name="Wu D."/>
            <person name="Wu M."/>
            <person name="Ward N."/>
            <person name="Beanan M.J."/>
            <person name="Dodson R.J."/>
            <person name="Madupu R."/>
            <person name="Brinkac L.M."/>
            <person name="Daugherty S.C."/>
            <person name="DeBoy R.T."/>
            <person name="Durkin A.S."/>
            <person name="Gwinn M."/>
            <person name="Kolonay J.F."/>
            <person name="Sullivan S.A."/>
            <person name="Haft D.H."/>
            <person name="Selengut J."/>
            <person name="Davidsen T.M."/>
            <person name="Zafar N."/>
            <person name="White O."/>
            <person name="Tran B."/>
            <person name="Romero C."/>
            <person name="Forberger H.A."/>
            <person name="Weidman J."/>
            <person name="Khouri H."/>
            <person name="Feldblyum T.V."/>
            <person name="Utterback T.R."/>
            <person name="Van Aken S.E."/>
            <person name="Lovley D.R."/>
            <person name="Fraser C.M."/>
        </authorList>
    </citation>
    <scope>NUCLEOTIDE SEQUENCE [LARGE SCALE GENOMIC DNA]</scope>
    <source>
        <strain evidence="3">ATCC 51573 / DSM 12127 / PCA</strain>
    </source>
</reference>
<accession>Q74BU8</accession>
<evidence type="ECO:0000313" key="2">
    <source>
        <dbReference type="EMBL" id="AAR35332.1"/>
    </source>
</evidence>
<dbReference type="Proteomes" id="UP000000577">
    <property type="component" value="Chromosome"/>
</dbReference>
<reference evidence="2 3" key="2">
    <citation type="journal article" date="2012" name="BMC Genomics">
        <title>Comparative genomic analysis of Geobacter sulfurreducens KN400, a strain with enhanced capacity for extracellular electron transfer and electricity production.</title>
        <authorList>
            <person name="Butler J.E."/>
            <person name="Young N.D."/>
            <person name="Aklujkar M."/>
            <person name="Lovley D.R."/>
        </authorList>
    </citation>
    <scope>NUCLEOTIDE SEQUENCE [LARGE SCALE GENOMIC DNA]</scope>
    <source>
        <strain evidence="3">ATCC 51573 / DSM 12127 / PCA</strain>
    </source>
</reference>
<dbReference type="Pfam" id="PF00583">
    <property type="entry name" value="Acetyltransf_1"/>
    <property type="match status" value="1"/>
</dbReference>
<feature type="domain" description="N-acetyltransferase" evidence="1">
    <location>
        <begin position="54"/>
        <end position="198"/>
    </location>
</feature>
<dbReference type="HOGENOM" id="CLU_1324815_0_0_7"/>
<dbReference type="AlphaFoldDB" id="Q74BU8"/>
<dbReference type="InterPro" id="IPR016181">
    <property type="entry name" value="Acyl_CoA_acyltransferase"/>
</dbReference>
<evidence type="ECO:0000313" key="3">
    <source>
        <dbReference type="Proteomes" id="UP000000577"/>
    </source>
</evidence>
<dbReference type="RefSeq" id="WP_010942600.1">
    <property type="nucleotide sequence ID" value="NC_002939.5"/>
</dbReference>